<evidence type="ECO:0000256" key="2">
    <source>
        <dbReference type="ARBA" id="ARBA00004613"/>
    </source>
</evidence>
<proteinExistence type="inferred from homology"/>
<dbReference type="InterPro" id="IPR001444">
    <property type="entry name" value="Flag_bb_rod_N"/>
</dbReference>
<dbReference type="SUPFAM" id="SSF64518">
    <property type="entry name" value="Phase 1 flagellin"/>
    <property type="match status" value="1"/>
</dbReference>
<dbReference type="PANTHER" id="PTHR30033:SF1">
    <property type="entry name" value="FLAGELLAR HOOK-ASSOCIATED PROTEIN 1"/>
    <property type="match status" value="1"/>
</dbReference>
<evidence type="ECO:0000259" key="9">
    <source>
        <dbReference type="Pfam" id="PF22638"/>
    </source>
</evidence>
<dbReference type="InterPro" id="IPR002371">
    <property type="entry name" value="FlgK"/>
</dbReference>
<protein>
    <recommendedName>
        <fullName evidence="4">Flagellar hook-associated protein 1</fullName>
    </recommendedName>
</protein>
<feature type="domain" description="Flagellar basal-body/hook protein C-terminal" evidence="8">
    <location>
        <begin position="440"/>
        <end position="480"/>
    </location>
</feature>
<organism evidence="10 11">
    <name type="scientific">Cellulomonas aerilata</name>
    <dbReference type="NCBI Taxonomy" id="515326"/>
    <lineage>
        <taxon>Bacteria</taxon>
        <taxon>Bacillati</taxon>
        <taxon>Actinomycetota</taxon>
        <taxon>Actinomycetes</taxon>
        <taxon>Micrococcales</taxon>
        <taxon>Cellulomonadaceae</taxon>
        <taxon>Cellulomonas</taxon>
    </lineage>
</organism>
<evidence type="ECO:0000256" key="6">
    <source>
        <dbReference type="ARBA" id="ARBA00023143"/>
    </source>
</evidence>
<dbReference type="Pfam" id="PF06429">
    <property type="entry name" value="Flg_bbr_C"/>
    <property type="match status" value="1"/>
</dbReference>
<comment type="similarity">
    <text evidence="3">Belongs to the flagella basal body rod proteins family.</text>
</comment>
<comment type="caution">
    <text evidence="10">The sequence shown here is derived from an EMBL/GenBank/DDBJ whole genome shotgun (WGS) entry which is preliminary data.</text>
</comment>
<dbReference type="GO" id="GO:0009424">
    <property type="term" value="C:bacterial-type flagellum hook"/>
    <property type="evidence" value="ECO:0007669"/>
    <property type="project" value="InterPro"/>
</dbReference>
<dbReference type="Pfam" id="PF22638">
    <property type="entry name" value="FlgK_D1"/>
    <property type="match status" value="1"/>
</dbReference>
<dbReference type="RefSeq" id="WP_146905132.1">
    <property type="nucleotide sequence ID" value="NZ_BAAARM010000004.1"/>
</dbReference>
<dbReference type="OrthoDB" id="9802553at2"/>
<gene>
    <name evidence="10" type="primary">flgK</name>
    <name evidence="10" type="ORF">CAE01nite_25510</name>
</gene>
<comment type="subcellular location">
    <subcellularLocation>
        <location evidence="1">Bacterial flagellum</location>
    </subcellularLocation>
    <subcellularLocation>
        <location evidence="2">Secreted</location>
    </subcellularLocation>
</comment>
<dbReference type="GO" id="GO:0044780">
    <property type="term" value="P:bacterial-type flagellum assembly"/>
    <property type="evidence" value="ECO:0007669"/>
    <property type="project" value="InterPro"/>
</dbReference>
<keyword evidence="6" id="KW-0975">Bacterial flagellum</keyword>
<evidence type="ECO:0000256" key="3">
    <source>
        <dbReference type="ARBA" id="ARBA00009677"/>
    </source>
</evidence>
<keyword evidence="11" id="KW-1185">Reference proteome</keyword>
<evidence type="ECO:0000256" key="4">
    <source>
        <dbReference type="ARBA" id="ARBA00016244"/>
    </source>
</evidence>
<keyword evidence="10" id="KW-0966">Cell projection</keyword>
<evidence type="ECO:0000256" key="5">
    <source>
        <dbReference type="ARBA" id="ARBA00022525"/>
    </source>
</evidence>
<dbReference type="GO" id="GO:0005198">
    <property type="term" value="F:structural molecule activity"/>
    <property type="evidence" value="ECO:0007669"/>
    <property type="project" value="InterPro"/>
</dbReference>
<sequence length="487" mass="49970">MSSFSGLSTALSSLNAQRQALEVSGQNVANANTVGYTRQRADMTSTAAQSAPSLFSGSGTAAGSGLRISSVARLGDVFLDARVRSETGSASFAATRAEVYARLESTVAEPSDLGVSHALSTFWASWQDVGNSPDSAPSRAVLLESATALAERISSGYGAIATQWTQARTELTTALDDVNTTADGVALLNQQIRGVLTSGGSANELVDQRNVLVTSLSRLVGATATERQDGTMDVMLGGNALVRGDVSHAISIVDGSARTLETADAGVRLQWQGTGTPLGTASGQVMGLVSALAGADDGGILARAARSYDDTAQTLMGTVNAVHKDSFTRGLGGAPGVAGGDVFTTGGSPAAKYLKVALVDGAQFAVSARPDAPLDGSRADAMARLQTADGGLDEKSLPTVRGADTTWSSFVVRLGVEARGADQRAVVSESTRATAEKLQLSGASVDIDEESVNMLAYQRAYEGAARVLTAIDEMLDTLINRTGVVGR</sequence>
<accession>A0A512DEE6</accession>
<evidence type="ECO:0000313" key="10">
    <source>
        <dbReference type="EMBL" id="GEO34826.1"/>
    </source>
</evidence>
<keyword evidence="10" id="KW-0282">Flagellum</keyword>
<dbReference type="PANTHER" id="PTHR30033">
    <property type="entry name" value="FLAGELLAR HOOK-ASSOCIATED PROTEIN 1"/>
    <property type="match status" value="1"/>
</dbReference>
<keyword evidence="5" id="KW-0964">Secreted</keyword>
<dbReference type="EMBL" id="BJYY01000016">
    <property type="protein sequence ID" value="GEO34826.1"/>
    <property type="molecule type" value="Genomic_DNA"/>
</dbReference>
<feature type="domain" description="Flagellar basal body rod protein N-terminal" evidence="7">
    <location>
        <begin position="7"/>
        <end position="37"/>
    </location>
</feature>
<feature type="domain" description="Flagellar hook-associated protein FlgK helical" evidence="9">
    <location>
        <begin position="101"/>
        <end position="328"/>
    </location>
</feature>
<evidence type="ECO:0000259" key="7">
    <source>
        <dbReference type="Pfam" id="PF00460"/>
    </source>
</evidence>
<evidence type="ECO:0000259" key="8">
    <source>
        <dbReference type="Pfam" id="PF06429"/>
    </source>
</evidence>
<dbReference type="InterPro" id="IPR010930">
    <property type="entry name" value="Flg_bb/hook_C_dom"/>
</dbReference>
<keyword evidence="10" id="KW-0969">Cilium</keyword>
<evidence type="ECO:0000313" key="11">
    <source>
        <dbReference type="Proteomes" id="UP000321181"/>
    </source>
</evidence>
<dbReference type="GO" id="GO:0005576">
    <property type="term" value="C:extracellular region"/>
    <property type="evidence" value="ECO:0007669"/>
    <property type="project" value="UniProtKB-SubCell"/>
</dbReference>
<dbReference type="AlphaFoldDB" id="A0A512DEE6"/>
<name>A0A512DEE6_9CELL</name>
<dbReference type="NCBIfam" id="TIGR02492">
    <property type="entry name" value="flgK_ends"/>
    <property type="match status" value="1"/>
</dbReference>
<reference evidence="10 11" key="1">
    <citation type="submission" date="2019-07" db="EMBL/GenBank/DDBJ databases">
        <title>Whole genome shotgun sequence of Cellulomonas aerilata NBRC 106308.</title>
        <authorList>
            <person name="Hosoyama A."/>
            <person name="Uohara A."/>
            <person name="Ohji S."/>
            <person name="Ichikawa N."/>
        </authorList>
    </citation>
    <scope>NUCLEOTIDE SEQUENCE [LARGE SCALE GENOMIC DNA]</scope>
    <source>
        <strain evidence="10 11">NBRC 106308</strain>
    </source>
</reference>
<dbReference type="Proteomes" id="UP000321181">
    <property type="component" value="Unassembled WGS sequence"/>
</dbReference>
<dbReference type="Pfam" id="PF00460">
    <property type="entry name" value="Flg_bb_rod"/>
    <property type="match status" value="1"/>
</dbReference>
<evidence type="ECO:0000256" key="1">
    <source>
        <dbReference type="ARBA" id="ARBA00004365"/>
    </source>
</evidence>
<dbReference type="InterPro" id="IPR053927">
    <property type="entry name" value="FlgK_helical"/>
</dbReference>